<feature type="transmembrane region" description="Helical" evidence="1">
    <location>
        <begin position="247"/>
        <end position="267"/>
    </location>
</feature>
<accession>A0ABS1YC61</accession>
<sequence>MTARSLRGALFTLRRRPALRVLTAVWALQIICFVYLITYIVYRSVPGESPDELRQLLTSLLPASADRTVVGALPMWGGPVMLILGALVAGGDERWGSSRTVLARFADRTAFLLGRFLALVLVLLLLSVLTIALSALCSAAIAAAEGEAIRWPGPGRLAVALVSVWLIVTAWGAVGFTLALATRNLAAAIGIGLLWTLMVENLVNGLGAVIPLFGAVGSILLSTSSGSVAAALGASGFGVDPVTSGPVAAAVLAGYTVVALTTALVIFRRRDLG</sequence>
<organism evidence="2 3">
    <name type="scientific">Micromonospora tarensis</name>
    <dbReference type="NCBI Taxonomy" id="2806100"/>
    <lineage>
        <taxon>Bacteria</taxon>
        <taxon>Bacillati</taxon>
        <taxon>Actinomycetota</taxon>
        <taxon>Actinomycetes</taxon>
        <taxon>Micromonosporales</taxon>
        <taxon>Micromonosporaceae</taxon>
        <taxon>Micromonospora</taxon>
    </lineage>
</organism>
<name>A0ABS1YC61_9ACTN</name>
<gene>
    <name evidence="2" type="ORF">JM949_05735</name>
</gene>
<evidence type="ECO:0000313" key="2">
    <source>
        <dbReference type="EMBL" id="MBM0274990.1"/>
    </source>
</evidence>
<feature type="transmembrane region" description="Helical" evidence="1">
    <location>
        <begin position="202"/>
        <end position="221"/>
    </location>
</feature>
<dbReference type="EMBL" id="JAEVHL010000015">
    <property type="protein sequence ID" value="MBM0274990.1"/>
    <property type="molecule type" value="Genomic_DNA"/>
</dbReference>
<feature type="transmembrane region" description="Helical" evidence="1">
    <location>
        <begin position="21"/>
        <end position="42"/>
    </location>
</feature>
<protein>
    <submittedName>
        <fullName evidence="2">ABC transporter permease subunit</fullName>
    </submittedName>
</protein>
<dbReference type="PANTHER" id="PTHR37305">
    <property type="entry name" value="INTEGRAL MEMBRANE PROTEIN-RELATED"/>
    <property type="match status" value="1"/>
</dbReference>
<dbReference type="PANTHER" id="PTHR37305:SF1">
    <property type="entry name" value="MEMBRANE PROTEIN"/>
    <property type="match status" value="1"/>
</dbReference>
<proteinExistence type="predicted"/>
<dbReference type="Proteomes" id="UP000622245">
    <property type="component" value="Unassembled WGS sequence"/>
</dbReference>
<keyword evidence="1" id="KW-1133">Transmembrane helix</keyword>
<feature type="transmembrane region" description="Helical" evidence="1">
    <location>
        <begin position="69"/>
        <end position="91"/>
    </location>
</feature>
<keyword evidence="3" id="KW-1185">Reference proteome</keyword>
<evidence type="ECO:0000256" key="1">
    <source>
        <dbReference type="SAM" id="Phobius"/>
    </source>
</evidence>
<dbReference type="RefSeq" id="WP_203147397.1">
    <property type="nucleotide sequence ID" value="NZ_JAEVHL010000015.1"/>
</dbReference>
<evidence type="ECO:0000313" key="3">
    <source>
        <dbReference type="Proteomes" id="UP000622245"/>
    </source>
</evidence>
<reference evidence="2 3" key="1">
    <citation type="submission" date="2021-01" db="EMBL/GenBank/DDBJ databases">
        <title>Draft genome sequence of Micromonospora sp. strain STR1s_6.</title>
        <authorList>
            <person name="Karlyshev A."/>
            <person name="Jawad R."/>
        </authorList>
    </citation>
    <scope>NUCLEOTIDE SEQUENCE [LARGE SCALE GENOMIC DNA]</scope>
    <source>
        <strain evidence="2 3">STR1S-6</strain>
    </source>
</reference>
<feature type="transmembrane region" description="Helical" evidence="1">
    <location>
        <begin position="112"/>
        <end position="144"/>
    </location>
</feature>
<feature type="transmembrane region" description="Helical" evidence="1">
    <location>
        <begin position="156"/>
        <end position="181"/>
    </location>
</feature>
<comment type="caution">
    <text evidence="2">The sequence shown here is derived from an EMBL/GenBank/DDBJ whole genome shotgun (WGS) entry which is preliminary data.</text>
</comment>
<keyword evidence="1" id="KW-0812">Transmembrane</keyword>
<keyword evidence="1" id="KW-0472">Membrane</keyword>